<name>A0A5E6Y269_PSEFL</name>
<evidence type="ECO:0000313" key="3">
    <source>
        <dbReference type="Proteomes" id="UP000326953"/>
    </source>
</evidence>
<protein>
    <submittedName>
        <fullName evidence="2">Uncharacterized protein</fullName>
    </submittedName>
</protein>
<dbReference type="AlphaFoldDB" id="A0A5E6Y269"/>
<accession>A0A5E6Y269</accession>
<evidence type="ECO:0000313" key="2">
    <source>
        <dbReference type="EMBL" id="VVN47908.1"/>
    </source>
</evidence>
<dbReference type="EMBL" id="CABVHK010000021">
    <property type="protein sequence ID" value="VVN36840.1"/>
    <property type="molecule type" value="Genomic_DNA"/>
</dbReference>
<dbReference type="EMBL" id="CABVHK010000041">
    <property type="protein sequence ID" value="VVN47908.1"/>
    <property type="molecule type" value="Genomic_DNA"/>
</dbReference>
<organism evidence="2 3">
    <name type="scientific">Pseudomonas fluorescens</name>
    <dbReference type="NCBI Taxonomy" id="294"/>
    <lineage>
        <taxon>Bacteria</taxon>
        <taxon>Pseudomonadati</taxon>
        <taxon>Pseudomonadota</taxon>
        <taxon>Gammaproteobacteria</taxon>
        <taxon>Pseudomonadales</taxon>
        <taxon>Pseudomonadaceae</taxon>
        <taxon>Pseudomonas</taxon>
    </lineage>
</organism>
<gene>
    <name evidence="1" type="ORF">PS662_05213</name>
    <name evidence="2" type="ORF">PS662_06058</name>
</gene>
<dbReference type="Proteomes" id="UP000326953">
    <property type="component" value="Unassembled WGS sequence"/>
</dbReference>
<sequence length="31" mass="3524">MQKSLRSPALNRVWPMGIECPIVVPYAQELP</sequence>
<reference evidence="2 3" key="1">
    <citation type="submission" date="2019-09" db="EMBL/GenBank/DDBJ databases">
        <authorList>
            <person name="Chandra G."/>
            <person name="Truman W A."/>
        </authorList>
    </citation>
    <scope>NUCLEOTIDE SEQUENCE [LARGE SCALE GENOMIC DNA]</scope>
    <source>
        <strain evidence="2">PS662</strain>
    </source>
</reference>
<evidence type="ECO:0000313" key="1">
    <source>
        <dbReference type="EMBL" id="VVN36840.1"/>
    </source>
</evidence>
<proteinExistence type="predicted"/>